<evidence type="ECO:0000313" key="6">
    <source>
        <dbReference type="EMBL" id="KNG93603.1"/>
    </source>
</evidence>
<keyword evidence="2" id="KW-0479">Metal-binding</keyword>
<dbReference type="SUPFAM" id="SSF51316">
    <property type="entry name" value="Mss4-like"/>
    <property type="match status" value="1"/>
</dbReference>
<dbReference type="PANTHER" id="PTHR33337:SF40">
    <property type="entry name" value="CENP-V_GFA DOMAIN-CONTAINING PROTEIN-RELATED"/>
    <property type="match status" value="1"/>
</dbReference>
<comment type="caution">
    <text evidence="6">The sequence shown here is derived from an EMBL/GenBank/DDBJ whole genome shotgun (WGS) entry which is preliminary data.</text>
</comment>
<organism evidence="6 7">
    <name type="scientific">Pseudaestuariivita atlantica</name>
    <dbReference type="NCBI Taxonomy" id="1317121"/>
    <lineage>
        <taxon>Bacteria</taxon>
        <taxon>Pseudomonadati</taxon>
        <taxon>Pseudomonadota</taxon>
        <taxon>Alphaproteobacteria</taxon>
        <taxon>Rhodobacterales</taxon>
        <taxon>Paracoccaceae</taxon>
        <taxon>Pseudaestuariivita</taxon>
    </lineage>
</organism>
<dbReference type="RefSeq" id="WP_082176249.1">
    <property type="nucleotide sequence ID" value="NZ_AQQZ01000004.1"/>
</dbReference>
<dbReference type="AlphaFoldDB" id="A0A0L1JQB0"/>
<dbReference type="PANTHER" id="PTHR33337">
    <property type="entry name" value="GFA DOMAIN-CONTAINING PROTEIN"/>
    <property type="match status" value="1"/>
</dbReference>
<evidence type="ECO:0000256" key="3">
    <source>
        <dbReference type="ARBA" id="ARBA00022833"/>
    </source>
</evidence>
<dbReference type="OrthoDB" id="9807246at2"/>
<dbReference type="GO" id="GO:0046872">
    <property type="term" value="F:metal ion binding"/>
    <property type="evidence" value="ECO:0007669"/>
    <property type="project" value="UniProtKB-KW"/>
</dbReference>
<reference evidence="6 7" key="1">
    <citation type="journal article" date="2015" name="Int. J. Syst. Evol. Microbiol.">
        <title>Aestuariivita atlantica sp. nov., isolated from deep sea sediment of the Atlantic Ocean.</title>
        <authorList>
            <person name="Li G."/>
            <person name="Lai Q."/>
            <person name="Du Y."/>
            <person name="Liu X."/>
            <person name="Sun F."/>
            <person name="Shao Z."/>
        </authorList>
    </citation>
    <scope>NUCLEOTIDE SEQUENCE [LARGE SCALE GENOMIC DNA]</scope>
    <source>
        <strain evidence="6 7">22II-S11-z3</strain>
    </source>
</reference>
<dbReference type="Pfam" id="PF04828">
    <property type="entry name" value="GFA"/>
    <property type="match status" value="1"/>
</dbReference>
<accession>A0A0L1JQB0</accession>
<feature type="domain" description="CENP-V/GFA" evidence="5">
    <location>
        <begin position="5"/>
        <end position="121"/>
    </location>
</feature>
<evidence type="ECO:0000313" key="7">
    <source>
        <dbReference type="Proteomes" id="UP000036938"/>
    </source>
</evidence>
<keyword evidence="3" id="KW-0862">Zinc</keyword>
<dbReference type="Gene3D" id="3.90.1590.10">
    <property type="entry name" value="glutathione-dependent formaldehyde- activating enzyme (gfa)"/>
    <property type="match status" value="1"/>
</dbReference>
<dbReference type="EMBL" id="AQQZ01000004">
    <property type="protein sequence ID" value="KNG93603.1"/>
    <property type="molecule type" value="Genomic_DNA"/>
</dbReference>
<comment type="similarity">
    <text evidence="1">Belongs to the Gfa family.</text>
</comment>
<dbReference type="Proteomes" id="UP000036938">
    <property type="component" value="Unassembled WGS sequence"/>
</dbReference>
<dbReference type="InterPro" id="IPR006913">
    <property type="entry name" value="CENP-V/GFA"/>
</dbReference>
<keyword evidence="4" id="KW-0456">Lyase</keyword>
<evidence type="ECO:0000256" key="2">
    <source>
        <dbReference type="ARBA" id="ARBA00022723"/>
    </source>
</evidence>
<name>A0A0L1JQB0_9RHOB</name>
<dbReference type="GO" id="GO:0016846">
    <property type="term" value="F:carbon-sulfur lyase activity"/>
    <property type="evidence" value="ECO:0007669"/>
    <property type="project" value="InterPro"/>
</dbReference>
<dbReference type="PROSITE" id="PS51891">
    <property type="entry name" value="CENP_V_GFA"/>
    <property type="match status" value="1"/>
</dbReference>
<evidence type="ECO:0000256" key="1">
    <source>
        <dbReference type="ARBA" id="ARBA00005495"/>
    </source>
</evidence>
<sequence length="144" mass="15821">MSELRTGGCLCGAVRFSARVEAGLQACHCRQCQQWTGGGPLFVAHVAEMQITQGEDALHSYHASHWGERITCATCGSTLWWKMQGKPTRGVAAGLLDDQAGLTVTEEIFVDYRPDWLPAFEGATQSTEAQEEAKLRAYLEREST</sequence>
<dbReference type="PATRIC" id="fig|1317121.7.peg.2748"/>
<evidence type="ECO:0000256" key="4">
    <source>
        <dbReference type="ARBA" id="ARBA00023239"/>
    </source>
</evidence>
<evidence type="ECO:0000259" key="5">
    <source>
        <dbReference type="PROSITE" id="PS51891"/>
    </source>
</evidence>
<proteinExistence type="inferred from homology"/>
<gene>
    <name evidence="6" type="ORF">ATO11_10350</name>
</gene>
<protein>
    <recommendedName>
        <fullName evidence="5">CENP-V/GFA domain-containing protein</fullName>
    </recommendedName>
</protein>
<keyword evidence="7" id="KW-1185">Reference proteome</keyword>
<dbReference type="STRING" id="1317121.ATO11_10350"/>
<dbReference type="InterPro" id="IPR011057">
    <property type="entry name" value="Mss4-like_sf"/>
</dbReference>